<gene>
    <name evidence="2" type="ORF">YBN1229_v1_3432</name>
</gene>
<evidence type="ECO:0000313" key="3">
    <source>
        <dbReference type="Proteomes" id="UP000033187"/>
    </source>
</evidence>
<reference evidence="3" key="1">
    <citation type="submission" date="2015-02" db="EMBL/GenBank/DDBJ databases">
        <authorList>
            <person name="Chooi Y.-H."/>
        </authorList>
    </citation>
    <scope>NUCLEOTIDE SEQUENCE [LARGE SCALE GENOMIC DNA]</scope>
    <source>
        <strain evidence="3">strain Y</strain>
    </source>
</reference>
<sequence>MTSEQNRQRDMERLRYLLEVYGGDRDRWPARERLSVAAFLAEDAAAQRLLREACVLDDVIMNCQLPSGRSDSMRLNDLGDRIMARALAEKRQAASFRQTLPNVRSYQSVRARLWQAATLMAACLVTGIMVGQSGLVASPVEQTSEVSSLDEETFTTSLADDGFVIFAEEDKI</sequence>
<dbReference type="OrthoDB" id="7632164at2"/>
<keyword evidence="1" id="KW-0812">Transmembrane</keyword>
<name>A0A0D6JJ40_9HYPH</name>
<proteinExistence type="predicted"/>
<dbReference type="KEGG" id="fil:BN1229_v1_2483"/>
<protein>
    <submittedName>
        <fullName evidence="2">Uncharacterized protein</fullName>
    </submittedName>
</protein>
<dbReference type="RefSeq" id="WP_046478380.1">
    <property type="nucleotide sequence ID" value="NZ_LN829118.1"/>
</dbReference>
<dbReference type="AlphaFoldDB" id="A0A0D6JJ40"/>
<accession>A0A0D6JJ40</accession>
<dbReference type="EMBL" id="LN829119">
    <property type="protein sequence ID" value="CPR21999.1"/>
    <property type="molecule type" value="Genomic_DNA"/>
</dbReference>
<evidence type="ECO:0000313" key="2">
    <source>
        <dbReference type="EMBL" id="CPR21999.1"/>
    </source>
</evidence>
<keyword evidence="1" id="KW-0472">Membrane</keyword>
<keyword evidence="3" id="KW-1185">Reference proteome</keyword>
<organism evidence="2 3">
    <name type="scientific">Candidatus Filomicrobium marinum</name>
    <dbReference type="NCBI Taxonomy" id="1608628"/>
    <lineage>
        <taxon>Bacteria</taxon>
        <taxon>Pseudomonadati</taxon>
        <taxon>Pseudomonadota</taxon>
        <taxon>Alphaproteobacteria</taxon>
        <taxon>Hyphomicrobiales</taxon>
        <taxon>Hyphomicrobiaceae</taxon>
        <taxon>Filomicrobium</taxon>
    </lineage>
</organism>
<evidence type="ECO:0000256" key="1">
    <source>
        <dbReference type="SAM" id="Phobius"/>
    </source>
</evidence>
<dbReference type="KEGG" id="fiy:BN1229_v1_3432"/>
<feature type="transmembrane region" description="Helical" evidence="1">
    <location>
        <begin position="113"/>
        <end position="131"/>
    </location>
</feature>
<dbReference type="Proteomes" id="UP000033187">
    <property type="component" value="Chromosome 1"/>
</dbReference>
<keyword evidence="1" id="KW-1133">Transmembrane helix</keyword>